<accession>A0ABZ3C232</accession>
<protein>
    <submittedName>
        <fullName evidence="1">DUF4054 domain-containing protein</fullName>
    </submittedName>
</protein>
<dbReference type="RefSeq" id="WP_026878518.1">
    <property type="nucleotide sequence ID" value="NZ_AZOD01000009.1"/>
</dbReference>
<evidence type="ECO:0000313" key="1">
    <source>
        <dbReference type="EMBL" id="WZW87041.1"/>
    </source>
</evidence>
<proteinExistence type="predicted"/>
<organism evidence="1 2">
    <name type="scientific">Ignatzschineria larvae DSM 13226</name>
    <dbReference type="NCBI Taxonomy" id="1111732"/>
    <lineage>
        <taxon>Bacteria</taxon>
        <taxon>Pseudomonadati</taxon>
        <taxon>Pseudomonadota</taxon>
        <taxon>Gammaproteobacteria</taxon>
        <taxon>Cardiobacteriales</taxon>
        <taxon>Ignatzschineriaceae</taxon>
        <taxon>Ignatzschineria</taxon>
    </lineage>
</organism>
<reference evidence="1 2" key="1">
    <citation type="submission" date="2024-03" db="EMBL/GenBank/DDBJ databases">
        <title>Complete Genome Sequence and Annotation of Ignatzschineria larvae DSM 13226.</title>
        <authorList>
            <person name="Cantrell E."/>
            <person name="Burcham Z.M."/>
        </authorList>
    </citation>
    <scope>NUCLEOTIDE SEQUENCE [LARGE SCALE GENOMIC DNA]</scope>
    <source>
        <strain evidence="1 2">DSM 13226</strain>
    </source>
</reference>
<sequence>MNFLTYHPEFSKVDPVVIDNFIKISKQVVKEKPFGELYEQALYAYTAHKLALKGFLNTDLNGNPIFSNGEGFKSVASKTAGGLSISYSQQGSSGSGRASDGDLDSTSYGREYLSLRNLASPFGVVV</sequence>
<gene>
    <name evidence="1" type="ORF">WMO13_06555</name>
</gene>
<dbReference type="Pfam" id="PF13262">
    <property type="entry name" value="DUF4054"/>
    <property type="match status" value="1"/>
</dbReference>
<name>A0ABZ3C232_9GAMM</name>
<dbReference type="Proteomes" id="UP001449178">
    <property type="component" value="Chromosome"/>
</dbReference>
<evidence type="ECO:0000313" key="2">
    <source>
        <dbReference type="Proteomes" id="UP001449178"/>
    </source>
</evidence>
<keyword evidence="2" id="KW-1185">Reference proteome</keyword>
<dbReference type="EMBL" id="CP150637">
    <property type="protein sequence ID" value="WZW87041.1"/>
    <property type="molecule type" value="Genomic_DNA"/>
</dbReference>
<dbReference type="InterPro" id="IPR025127">
    <property type="entry name" value="DUF4054"/>
</dbReference>